<dbReference type="EMBL" id="SEOQ01000044">
    <property type="protein sequence ID" value="TFY71617.1"/>
    <property type="molecule type" value="Genomic_DNA"/>
</dbReference>
<dbReference type="OrthoDB" id="4347at2759"/>
<comment type="caution">
    <text evidence="1">The sequence shown here is derived from an EMBL/GenBank/DDBJ whole genome shotgun (WGS) entry which is preliminary data.</text>
</comment>
<dbReference type="STRING" id="205917.A0A4Y9ZCB4"/>
<sequence length="331" mass="37597">MLPAPISFPKRRDSFHRNRSGKLNAALRAPSRLTNLGVLLLTSLALFSLLLNLRHYFFSFDIGHAKTCGEYFEDAQSVERPASISNLKHLIIVPGHGIWTGAHEREILDEDSWVLASYQRGRGRPALIAEHIAQGAELTLQDKESLLVFSGGQTSPLSSTTEAESYHRLALAALYLPHKNATGEPFQRVTTEPFALDSYQNLLFSVARFREYTGGYPQKITVVGYEFKRRRFEELHRTAVRWPSAEFEYIGLSLHNQAEEDKASAGENSYLPYTDDLYGCRPPLSTKRRSRNPHLRVHAYHRSAPELRNLFEWCPSSTVSIFRGPLPWDAR</sequence>
<reference evidence="1 2" key="1">
    <citation type="submission" date="2019-02" db="EMBL/GenBank/DDBJ databases">
        <title>Genome sequencing of the rare red list fungi Dentipellis fragilis.</title>
        <authorList>
            <person name="Buettner E."/>
            <person name="Kellner H."/>
        </authorList>
    </citation>
    <scope>NUCLEOTIDE SEQUENCE [LARGE SCALE GENOMIC DNA]</scope>
    <source>
        <strain evidence="1 2">DSM 105465</strain>
    </source>
</reference>
<gene>
    <name evidence="1" type="ORF">EVG20_g1394</name>
</gene>
<evidence type="ECO:0000313" key="1">
    <source>
        <dbReference type="EMBL" id="TFY71617.1"/>
    </source>
</evidence>
<dbReference type="PANTHER" id="PTHR28110">
    <property type="entry name" value="TRANSMEMBRANE PROTEIN"/>
    <property type="match status" value="1"/>
</dbReference>
<accession>A0A4Y9ZCB4</accession>
<dbReference type="PANTHER" id="PTHR28110:SF1">
    <property type="entry name" value="TRANSMEMBRANE PROTEIN"/>
    <property type="match status" value="1"/>
</dbReference>
<protein>
    <recommendedName>
        <fullName evidence="3">DUF218 domain-containing protein</fullName>
    </recommendedName>
</protein>
<proteinExistence type="predicted"/>
<dbReference type="AlphaFoldDB" id="A0A4Y9ZCB4"/>
<dbReference type="InterPro" id="IPR055323">
    <property type="entry name" value="C57A10.07/YOR238W"/>
</dbReference>
<evidence type="ECO:0000313" key="2">
    <source>
        <dbReference type="Proteomes" id="UP000298327"/>
    </source>
</evidence>
<organism evidence="1 2">
    <name type="scientific">Dentipellis fragilis</name>
    <dbReference type="NCBI Taxonomy" id="205917"/>
    <lineage>
        <taxon>Eukaryota</taxon>
        <taxon>Fungi</taxon>
        <taxon>Dikarya</taxon>
        <taxon>Basidiomycota</taxon>
        <taxon>Agaricomycotina</taxon>
        <taxon>Agaricomycetes</taxon>
        <taxon>Russulales</taxon>
        <taxon>Hericiaceae</taxon>
        <taxon>Dentipellis</taxon>
    </lineage>
</organism>
<dbReference type="GO" id="GO:0005737">
    <property type="term" value="C:cytoplasm"/>
    <property type="evidence" value="ECO:0007669"/>
    <property type="project" value="TreeGrafter"/>
</dbReference>
<evidence type="ECO:0008006" key="3">
    <source>
        <dbReference type="Google" id="ProtNLM"/>
    </source>
</evidence>
<dbReference type="Proteomes" id="UP000298327">
    <property type="component" value="Unassembled WGS sequence"/>
</dbReference>
<keyword evidence="2" id="KW-1185">Reference proteome</keyword>
<name>A0A4Y9ZCB4_9AGAM</name>